<evidence type="ECO:0000313" key="1">
    <source>
        <dbReference type="EMBL" id="MDM5264681.1"/>
    </source>
</evidence>
<dbReference type="EMBL" id="JAQIBC010000012">
    <property type="protein sequence ID" value="MDM5264681.1"/>
    <property type="molecule type" value="Genomic_DNA"/>
</dbReference>
<evidence type="ECO:0008006" key="3">
    <source>
        <dbReference type="Google" id="ProtNLM"/>
    </source>
</evidence>
<keyword evidence="2" id="KW-1185">Reference proteome</keyword>
<dbReference type="RefSeq" id="WP_289402581.1">
    <property type="nucleotide sequence ID" value="NZ_JAQIBC010000012.1"/>
</dbReference>
<dbReference type="Proteomes" id="UP001169066">
    <property type="component" value="Unassembled WGS sequence"/>
</dbReference>
<sequence>MTPFDHYKNVAEFVKANWTATPFFMHGEVIEQEPPFIVLDIYPLGISPNYSEKQNVHGAKISCYEKNRGKTHKLISDVQEVFSGTRAGSIYLEEVRTEGPITELETDLYEGIVKFTTRS</sequence>
<proteinExistence type="predicted"/>
<reference evidence="1" key="1">
    <citation type="submission" date="2023-01" db="EMBL/GenBank/DDBJ databases">
        <title>Sulfurovum sp. XTW-4 genome assembly.</title>
        <authorList>
            <person name="Wang J."/>
        </authorList>
    </citation>
    <scope>NUCLEOTIDE SEQUENCE</scope>
    <source>
        <strain evidence="1">XTW-4</strain>
    </source>
</reference>
<evidence type="ECO:0000313" key="2">
    <source>
        <dbReference type="Proteomes" id="UP001169066"/>
    </source>
</evidence>
<organism evidence="1 2">
    <name type="scientific">Sulfurovum xiamenensis</name>
    <dbReference type="NCBI Taxonomy" id="3019066"/>
    <lineage>
        <taxon>Bacteria</taxon>
        <taxon>Pseudomonadati</taxon>
        <taxon>Campylobacterota</taxon>
        <taxon>Epsilonproteobacteria</taxon>
        <taxon>Campylobacterales</taxon>
        <taxon>Sulfurovaceae</taxon>
        <taxon>Sulfurovum</taxon>
    </lineage>
</organism>
<name>A0ABT7QUD1_9BACT</name>
<protein>
    <recommendedName>
        <fullName evidence="3">Tail terminator</fullName>
    </recommendedName>
</protein>
<accession>A0ABT7QUD1</accession>
<comment type="caution">
    <text evidence="1">The sequence shown here is derived from an EMBL/GenBank/DDBJ whole genome shotgun (WGS) entry which is preliminary data.</text>
</comment>
<gene>
    <name evidence="1" type="ORF">PF327_10790</name>
</gene>